<dbReference type="EMBL" id="BKZQ01000015">
    <property type="protein sequence ID" value="GER70150.1"/>
    <property type="molecule type" value="Genomic_DNA"/>
</dbReference>
<dbReference type="Proteomes" id="UP000391919">
    <property type="component" value="Unassembled WGS sequence"/>
</dbReference>
<feature type="region of interest" description="Disordered" evidence="1">
    <location>
        <begin position="58"/>
        <end position="93"/>
    </location>
</feature>
<name>A0A5J4JHY5_9BACI</name>
<proteinExistence type="predicted"/>
<keyword evidence="3" id="KW-1185">Reference proteome</keyword>
<comment type="caution">
    <text evidence="2">The sequence shown here is derived from an EMBL/GenBank/DDBJ whole genome shotgun (WGS) entry which is preliminary data.</text>
</comment>
<reference evidence="2 3" key="1">
    <citation type="submission" date="2019-09" db="EMBL/GenBank/DDBJ databases">
        <title>Draft genome sequence of Bacillus sp. JC-7.</title>
        <authorList>
            <person name="Tanaka N."/>
            <person name="Shiwa Y."/>
            <person name="Fujita N."/>
            <person name="Tanasupawat S."/>
        </authorList>
    </citation>
    <scope>NUCLEOTIDE SEQUENCE [LARGE SCALE GENOMIC DNA]</scope>
    <source>
        <strain evidence="2 3">JC-7</strain>
    </source>
</reference>
<accession>A0A5J4JHY5</accession>
<evidence type="ECO:0000256" key="1">
    <source>
        <dbReference type="SAM" id="MobiDB-lite"/>
    </source>
</evidence>
<gene>
    <name evidence="2" type="ORF">BpJC7_14530</name>
</gene>
<protein>
    <submittedName>
        <fullName evidence="2">Uncharacterized protein</fullName>
    </submittedName>
</protein>
<sequence length="93" mass="10929">MERLTFREVQKHQCAKKIETVVLIGSNETKLSTSFNEKYNLVIEKDSVFSYTVLRARKEKTSSASNRRQRKKTNLTEKKNSLMLNRMASMKRN</sequence>
<organism evidence="2 3">
    <name type="scientific">Weizmannia acidilactici</name>
    <dbReference type="NCBI Taxonomy" id="2607726"/>
    <lineage>
        <taxon>Bacteria</taxon>
        <taxon>Bacillati</taxon>
        <taxon>Bacillota</taxon>
        <taxon>Bacilli</taxon>
        <taxon>Bacillales</taxon>
        <taxon>Bacillaceae</taxon>
        <taxon>Heyndrickxia</taxon>
    </lineage>
</organism>
<evidence type="ECO:0000313" key="3">
    <source>
        <dbReference type="Proteomes" id="UP000391919"/>
    </source>
</evidence>
<dbReference type="AlphaFoldDB" id="A0A5J4JHY5"/>
<evidence type="ECO:0000313" key="2">
    <source>
        <dbReference type="EMBL" id="GER70150.1"/>
    </source>
</evidence>